<feature type="domain" description="COMM" evidence="1">
    <location>
        <begin position="16"/>
        <end position="82"/>
    </location>
</feature>
<organism evidence="2">
    <name type="scientific">Aphanomyces invadans</name>
    <dbReference type="NCBI Taxonomy" id="157072"/>
    <lineage>
        <taxon>Eukaryota</taxon>
        <taxon>Sar</taxon>
        <taxon>Stramenopiles</taxon>
        <taxon>Oomycota</taxon>
        <taxon>Saprolegniomycetes</taxon>
        <taxon>Saprolegniales</taxon>
        <taxon>Verrucalvaceae</taxon>
        <taxon>Aphanomyces</taxon>
    </lineage>
</organism>
<sequence length="96" mass="10579">MNNVATAPSTASYESKKSSLKWRVDVVLHTNQHANVHEPKALVELNPREVSGEAFRLQLSRTQVTQVLNEFEKIQQLMEARQTPHAAAQGGGMGLA</sequence>
<dbReference type="AlphaFoldDB" id="A0A024UA14"/>
<proteinExistence type="predicted"/>
<accession>A0A024UA14</accession>
<evidence type="ECO:0000313" key="2">
    <source>
        <dbReference type="EMBL" id="ETW02418.1"/>
    </source>
</evidence>
<dbReference type="InterPro" id="IPR017920">
    <property type="entry name" value="COMM"/>
</dbReference>
<dbReference type="Pfam" id="PF07258">
    <property type="entry name" value="COMM_domain"/>
    <property type="match status" value="1"/>
</dbReference>
<dbReference type="EMBL" id="KI913961">
    <property type="protein sequence ID" value="ETW02418.1"/>
    <property type="molecule type" value="Genomic_DNA"/>
</dbReference>
<reference evidence="2" key="1">
    <citation type="submission" date="2013-12" db="EMBL/GenBank/DDBJ databases">
        <title>The Genome Sequence of Aphanomyces invadans NJM9701.</title>
        <authorList>
            <consortium name="The Broad Institute Genomics Platform"/>
            <person name="Russ C."/>
            <person name="Tyler B."/>
            <person name="van West P."/>
            <person name="Dieguez-Uribeondo J."/>
            <person name="Young S.K."/>
            <person name="Zeng Q."/>
            <person name="Gargeya S."/>
            <person name="Fitzgerald M."/>
            <person name="Abouelleil A."/>
            <person name="Alvarado L."/>
            <person name="Chapman S.B."/>
            <person name="Gainer-Dewar J."/>
            <person name="Goldberg J."/>
            <person name="Griggs A."/>
            <person name="Gujja S."/>
            <person name="Hansen M."/>
            <person name="Howarth C."/>
            <person name="Imamovic A."/>
            <person name="Ireland A."/>
            <person name="Larimer J."/>
            <person name="McCowan C."/>
            <person name="Murphy C."/>
            <person name="Pearson M."/>
            <person name="Poon T.W."/>
            <person name="Priest M."/>
            <person name="Roberts A."/>
            <person name="Saif S."/>
            <person name="Shea T."/>
            <person name="Sykes S."/>
            <person name="Wortman J."/>
            <person name="Nusbaum C."/>
            <person name="Birren B."/>
        </authorList>
    </citation>
    <scope>NUCLEOTIDE SEQUENCE [LARGE SCALE GENOMIC DNA]</scope>
    <source>
        <strain evidence="2">NJM9701</strain>
    </source>
</reference>
<protein>
    <recommendedName>
        <fullName evidence="1">COMM domain-containing protein</fullName>
    </recommendedName>
</protein>
<gene>
    <name evidence="2" type="ORF">H310_05932</name>
</gene>
<dbReference type="VEuPathDB" id="FungiDB:H310_05932"/>
<dbReference type="GeneID" id="20082982"/>
<evidence type="ECO:0000259" key="1">
    <source>
        <dbReference type="PROSITE" id="PS51269"/>
    </source>
</evidence>
<dbReference type="OrthoDB" id="71944at2759"/>
<name>A0A024UA14_9STRA</name>
<dbReference type="PROSITE" id="PS51269">
    <property type="entry name" value="COMM"/>
    <property type="match status" value="1"/>
</dbReference>
<dbReference type="RefSeq" id="XP_008869023.1">
    <property type="nucleotide sequence ID" value="XM_008870801.1"/>
</dbReference>